<gene>
    <name evidence="3" type="ORF">BEL05_09970</name>
    <name evidence="2" type="ORF">TUM3794_36060</name>
</gene>
<dbReference type="EMBL" id="MCBT01000046">
    <property type="protein sequence ID" value="OEG72601.1"/>
    <property type="molecule type" value="Genomic_DNA"/>
</dbReference>
<reference evidence="2 5" key="2">
    <citation type="submission" date="2021-05" db="EMBL/GenBank/DDBJ databases">
        <title>Molecular characterization for Shewanella algae harboring chromosomal blaOXA-55-like strains isolated from clinical and environment sample.</title>
        <authorList>
            <person name="Ohama Y."/>
            <person name="Aoki K."/>
            <person name="Harada S."/>
            <person name="Moriya K."/>
            <person name="Ishii Y."/>
            <person name="Tateda K."/>
        </authorList>
    </citation>
    <scope>NUCLEOTIDE SEQUENCE [LARGE SCALE GENOMIC DNA]</scope>
    <source>
        <strain evidence="2 5">MBTL60-118</strain>
    </source>
</reference>
<comment type="similarity">
    <text evidence="1">Belongs to the UPF0231 family.</text>
</comment>
<dbReference type="OrthoDB" id="5739292at2"/>
<protein>
    <submittedName>
        <fullName evidence="2">UPF0231 protein</fullName>
    </submittedName>
</protein>
<name>A0A1E5IPW8_SHECO</name>
<accession>A0A1E5IPW8</accession>
<dbReference type="Proteomes" id="UP000773469">
    <property type="component" value="Unassembled WGS sequence"/>
</dbReference>
<reference evidence="3 4" key="1">
    <citation type="submission" date="2016-07" db="EMBL/GenBank/DDBJ databases">
        <title>Whole-genome of two Shewanella species isolated from a digestive organ of sea cucumber Apostichopus japonicus Selenka 1867.</title>
        <authorList>
            <person name="Hong H.-H."/>
            <person name="Choi H."/>
            <person name="Cheon S."/>
            <person name="Oh J.-S."/>
            <person name="Lee H.-G."/>
            <person name="Park C."/>
        </authorList>
    </citation>
    <scope>NUCLEOTIDE SEQUENCE [LARGE SCALE GENOMIC DNA]</scope>
    <source>
        <strain evidence="3 4">CSB03KR</strain>
    </source>
</reference>
<dbReference type="PIRSF" id="PIRSF006287">
    <property type="entry name" value="UCP006287"/>
    <property type="match status" value="1"/>
</dbReference>
<dbReference type="RefSeq" id="WP_028762416.1">
    <property type="nucleotide sequence ID" value="NZ_BPEU01000033.1"/>
</dbReference>
<dbReference type="Pfam" id="PF06062">
    <property type="entry name" value="UPF0231"/>
    <property type="match status" value="1"/>
</dbReference>
<sequence length="124" mass="14370">MEYEFRRNTLTGTLLANFTMEHEILGVWFVDELGENTELRQSICTTILALQQGSLNEKRYVGKGISIELDTEQVRVFANVLEMEDEFELDESMSLYNGESEAFCGLEDFEHALLSWQTFLKESR</sequence>
<comment type="caution">
    <text evidence="3">The sequence shown here is derived from an EMBL/GenBank/DDBJ whole genome shotgun (WGS) entry which is preliminary data.</text>
</comment>
<evidence type="ECO:0000313" key="3">
    <source>
        <dbReference type="EMBL" id="OEG72601.1"/>
    </source>
</evidence>
<proteinExistence type="inferred from homology"/>
<dbReference type="Proteomes" id="UP000095230">
    <property type="component" value="Unassembled WGS sequence"/>
</dbReference>
<dbReference type="AlphaFoldDB" id="A0A1E5IPW8"/>
<keyword evidence="5" id="KW-1185">Reference proteome</keyword>
<evidence type="ECO:0000256" key="1">
    <source>
        <dbReference type="ARBA" id="ARBA00005367"/>
    </source>
</evidence>
<dbReference type="InterPro" id="IPR008249">
    <property type="entry name" value="UPF0231"/>
</dbReference>
<dbReference type="STRING" id="23.BEL05_09970"/>
<evidence type="ECO:0000313" key="5">
    <source>
        <dbReference type="Proteomes" id="UP000773469"/>
    </source>
</evidence>
<evidence type="ECO:0000313" key="4">
    <source>
        <dbReference type="Proteomes" id="UP000095230"/>
    </source>
</evidence>
<organism evidence="3 4">
    <name type="scientific">Shewanella colwelliana</name>
    <name type="common">Alteromonas colwelliana</name>
    <dbReference type="NCBI Taxonomy" id="23"/>
    <lineage>
        <taxon>Bacteria</taxon>
        <taxon>Pseudomonadati</taxon>
        <taxon>Pseudomonadota</taxon>
        <taxon>Gammaproteobacteria</taxon>
        <taxon>Alteromonadales</taxon>
        <taxon>Shewanellaceae</taxon>
        <taxon>Shewanella</taxon>
    </lineage>
</organism>
<evidence type="ECO:0000313" key="2">
    <source>
        <dbReference type="EMBL" id="GIU45534.1"/>
    </source>
</evidence>
<dbReference type="EMBL" id="BPEU01000033">
    <property type="protein sequence ID" value="GIU45534.1"/>
    <property type="molecule type" value="Genomic_DNA"/>
</dbReference>